<comment type="caution">
    <text evidence="3">The sequence shown here is derived from an EMBL/GenBank/DDBJ whole genome shotgun (WGS) entry which is preliminary data.</text>
</comment>
<evidence type="ECO:0000259" key="2">
    <source>
        <dbReference type="Pfam" id="PF08609"/>
    </source>
</evidence>
<keyword evidence="4" id="KW-1185">Reference proteome</keyword>
<dbReference type="SMART" id="SM00185">
    <property type="entry name" value="ARM"/>
    <property type="match status" value="2"/>
</dbReference>
<protein>
    <recommendedName>
        <fullName evidence="2">Nucleotide exchange factor Fes1 domain-containing protein</fullName>
    </recommendedName>
</protein>
<accession>A0AAW0X5U6</accession>
<reference evidence="3 4" key="1">
    <citation type="journal article" date="2024" name="BMC Genomics">
        <title>Genome assembly of redclaw crayfish (Cherax quadricarinatus) provides insights into its immune adaptation and hypoxia tolerance.</title>
        <authorList>
            <person name="Liu Z."/>
            <person name="Zheng J."/>
            <person name="Li H."/>
            <person name="Fang K."/>
            <person name="Wang S."/>
            <person name="He J."/>
            <person name="Zhou D."/>
            <person name="Weng S."/>
            <person name="Chi M."/>
            <person name="Gu Z."/>
            <person name="He J."/>
            <person name="Li F."/>
            <person name="Wang M."/>
        </authorList>
    </citation>
    <scope>NUCLEOTIDE SEQUENCE [LARGE SCALE GENOMIC DNA]</scope>
    <source>
        <strain evidence="3">ZL_2023a</strain>
    </source>
</reference>
<dbReference type="AlphaFoldDB" id="A0AAW0X5U6"/>
<dbReference type="Gene3D" id="1.25.10.10">
    <property type="entry name" value="Leucine-rich Repeat Variant"/>
    <property type="match status" value="1"/>
</dbReference>
<dbReference type="InterPro" id="IPR013918">
    <property type="entry name" value="Nucleotide_exch_fac_Fes1"/>
</dbReference>
<dbReference type="InterPro" id="IPR016024">
    <property type="entry name" value="ARM-type_fold"/>
</dbReference>
<sequence length="331" mass="37120">MSDGQDSNEGARDNRPRNLQGLLNFCTEITAREDTTGPSRFQGMDPERRSFLEEALNSMTVDVVKRLADALKALCSESVTMPGEDVTEQERAIEIIEEYVDDLNHAEDLQKLGGFPILMKCLDSPHTSLRTGAAGLIGDICQNYLNCQENMLSLNIMPVLLHMIDTDEDNQARVKAMYAVSCLIRHCPKGEEQFLKTDGLSYLMRAMQSDVEKLVVKSAFILTNFFRKNDSHKATALSMGFVEQLLTLLSNENSDDISREHCTAALLNLASSYPPALAECLRPELNVSQILTSRLEDIKGKEELEEEEGYIQEMLELMRRGSAESEENTNR</sequence>
<gene>
    <name evidence="3" type="ORF">OTU49_003247</name>
</gene>
<dbReference type="Pfam" id="PF08609">
    <property type="entry name" value="Fes1"/>
    <property type="match status" value="1"/>
</dbReference>
<dbReference type="GO" id="GO:0005783">
    <property type="term" value="C:endoplasmic reticulum"/>
    <property type="evidence" value="ECO:0007669"/>
    <property type="project" value="TreeGrafter"/>
</dbReference>
<proteinExistence type="predicted"/>
<dbReference type="PANTHER" id="PTHR19316:SF18">
    <property type="entry name" value="HSP70-BINDING PROTEIN 1"/>
    <property type="match status" value="1"/>
</dbReference>
<feature type="domain" description="Nucleotide exchange factor Fes1" evidence="2">
    <location>
        <begin position="19"/>
        <end position="109"/>
    </location>
</feature>
<dbReference type="InterPro" id="IPR000225">
    <property type="entry name" value="Armadillo"/>
</dbReference>
<dbReference type="SUPFAM" id="SSF48371">
    <property type="entry name" value="ARM repeat"/>
    <property type="match status" value="1"/>
</dbReference>
<keyword evidence="1" id="KW-0677">Repeat</keyword>
<dbReference type="PANTHER" id="PTHR19316">
    <property type="entry name" value="PROTEIN FOLDING REGULATOR"/>
    <property type="match status" value="1"/>
</dbReference>
<evidence type="ECO:0000313" key="3">
    <source>
        <dbReference type="EMBL" id="KAK8739890.1"/>
    </source>
</evidence>
<dbReference type="EMBL" id="JARKIK010000035">
    <property type="protein sequence ID" value="KAK8739890.1"/>
    <property type="molecule type" value="Genomic_DNA"/>
</dbReference>
<name>A0AAW0X5U6_CHEQU</name>
<dbReference type="GO" id="GO:0000774">
    <property type="term" value="F:adenyl-nucleotide exchange factor activity"/>
    <property type="evidence" value="ECO:0007669"/>
    <property type="project" value="TreeGrafter"/>
</dbReference>
<dbReference type="InterPro" id="IPR011989">
    <property type="entry name" value="ARM-like"/>
</dbReference>
<organism evidence="3 4">
    <name type="scientific">Cherax quadricarinatus</name>
    <name type="common">Australian red claw crayfish</name>
    <dbReference type="NCBI Taxonomy" id="27406"/>
    <lineage>
        <taxon>Eukaryota</taxon>
        <taxon>Metazoa</taxon>
        <taxon>Ecdysozoa</taxon>
        <taxon>Arthropoda</taxon>
        <taxon>Crustacea</taxon>
        <taxon>Multicrustacea</taxon>
        <taxon>Malacostraca</taxon>
        <taxon>Eumalacostraca</taxon>
        <taxon>Eucarida</taxon>
        <taxon>Decapoda</taxon>
        <taxon>Pleocyemata</taxon>
        <taxon>Astacidea</taxon>
        <taxon>Parastacoidea</taxon>
        <taxon>Parastacidae</taxon>
        <taxon>Cherax</taxon>
    </lineage>
</organism>
<dbReference type="InterPro" id="IPR050693">
    <property type="entry name" value="Hsp70_NEF-Inhibitors"/>
</dbReference>
<evidence type="ECO:0000256" key="1">
    <source>
        <dbReference type="ARBA" id="ARBA00022737"/>
    </source>
</evidence>
<dbReference type="Proteomes" id="UP001445076">
    <property type="component" value="Unassembled WGS sequence"/>
</dbReference>
<evidence type="ECO:0000313" key="4">
    <source>
        <dbReference type="Proteomes" id="UP001445076"/>
    </source>
</evidence>